<reference evidence="4" key="1">
    <citation type="submission" date="2015-12" db="EMBL/GenBank/DDBJ databases">
        <authorList>
            <person name="Shamseldin A."/>
            <person name="Moawad H."/>
            <person name="Abd El-Rahim W.M."/>
            <person name="Sadowsky M.J."/>
        </authorList>
    </citation>
    <scope>NUCLEOTIDE SEQUENCE [LARGE SCALE GENOMIC DNA]</scope>
    <source>
        <strain evidence="4">JAM AC0309</strain>
    </source>
</reference>
<gene>
    <name evidence="3" type="ORF">MalAC0309_0450</name>
</gene>
<dbReference type="Proteomes" id="UP000218965">
    <property type="component" value="Chromosome"/>
</dbReference>
<evidence type="ECO:0000313" key="4">
    <source>
        <dbReference type="Proteomes" id="UP000218965"/>
    </source>
</evidence>
<keyword evidence="2" id="KW-0472">Membrane</keyword>
<feature type="compositionally biased region" description="Basic and acidic residues" evidence="1">
    <location>
        <begin position="52"/>
        <end position="70"/>
    </location>
</feature>
<dbReference type="OrthoDB" id="10006727at2"/>
<evidence type="ECO:0000256" key="1">
    <source>
        <dbReference type="SAM" id="MobiDB-lite"/>
    </source>
</evidence>
<organism evidence="3 4">
    <name type="scientific">Microcella alkaliphila</name>
    <dbReference type="NCBI Taxonomy" id="279828"/>
    <lineage>
        <taxon>Bacteria</taxon>
        <taxon>Bacillati</taxon>
        <taxon>Actinomycetota</taxon>
        <taxon>Actinomycetes</taxon>
        <taxon>Micrococcales</taxon>
        <taxon>Microbacteriaceae</taxon>
        <taxon>Microcella</taxon>
    </lineage>
</organism>
<protein>
    <submittedName>
        <fullName evidence="3">Uncharacterized protein</fullName>
    </submittedName>
</protein>
<name>A0A0U4WTV6_9MICO</name>
<feature type="region of interest" description="Disordered" evidence="1">
    <location>
        <begin position="42"/>
        <end position="70"/>
    </location>
</feature>
<proteinExistence type="predicted"/>
<dbReference type="EMBL" id="AP017315">
    <property type="protein sequence ID" value="BAU31322.1"/>
    <property type="molecule type" value="Genomic_DNA"/>
</dbReference>
<dbReference type="AlphaFoldDB" id="A0A0U4WTV6"/>
<evidence type="ECO:0000256" key="2">
    <source>
        <dbReference type="SAM" id="Phobius"/>
    </source>
</evidence>
<dbReference type="KEGG" id="malk:MalAC0309_0450"/>
<keyword evidence="2" id="KW-0812">Transmembrane</keyword>
<evidence type="ECO:0000313" key="3">
    <source>
        <dbReference type="EMBL" id="BAU31322.1"/>
    </source>
</evidence>
<keyword evidence="2" id="KW-1133">Transmembrane helix</keyword>
<feature type="transmembrane region" description="Helical" evidence="2">
    <location>
        <begin position="7"/>
        <end position="28"/>
    </location>
</feature>
<reference evidence="3 4" key="2">
    <citation type="submission" date="2016-01" db="EMBL/GenBank/DDBJ databases">
        <title>Microcella alkaliphila JAM AC0309 whole genome shotgun sequence.</title>
        <authorList>
            <person name="Kurata A."/>
            <person name="Hirose Y."/>
            <person name="Kishimoto N."/>
            <person name="Kobayashi T."/>
        </authorList>
    </citation>
    <scope>NUCLEOTIDE SEQUENCE [LARGE SCALE GENOMIC DNA]</scope>
    <source>
        <strain evidence="3 4">JAM AC0309</strain>
    </source>
</reference>
<sequence length="132" mass="13821">MSILTRIARLAAAMALAVAGVAMVSHHIGSDSHVVTVHEHPAAATSEAPVGEPHHHGLESEHEHEHEHGHDHSLLLMGCAALVVALLASLRYAPPAPGLVGLHPVDAPRTVTPHSSAEPAPPPLDQLCVLRR</sequence>
<feature type="transmembrane region" description="Helical" evidence="2">
    <location>
        <begin position="74"/>
        <end position="93"/>
    </location>
</feature>
<accession>A0A0U4WTV6</accession>